<gene>
    <name evidence="1" type="ORF">B5K06_32770</name>
</gene>
<dbReference type="Proteomes" id="UP000254939">
    <property type="component" value="Unassembled WGS sequence"/>
</dbReference>
<organism evidence="1 2">
    <name type="scientific">Rhizobium grahamii</name>
    <dbReference type="NCBI Taxonomy" id="1120045"/>
    <lineage>
        <taxon>Bacteria</taxon>
        <taxon>Pseudomonadati</taxon>
        <taxon>Pseudomonadota</taxon>
        <taxon>Alphaproteobacteria</taxon>
        <taxon>Hyphomicrobiales</taxon>
        <taxon>Rhizobiaceae</taxon>
        <taxon>Rhizobium/Agrobacterium group</taxon>
        <taxon>Rhizobium</taxon>
    </lineage>
</organism>
<dbReference type="EMBL" id="NAAC01000049">
    <property type="protein sequence ID" value="RDJ01954.1"/>
    <property type="molecule type" value="Genomic_DNA"/>
</dbReference>
<protein>
    <submittedName>
        <fullName evidence="1">Uncharacterized protein</fullName>
    </submittedName>
</protein>
<proteinExistence type="predicted"/>
<name>A0A370KEG4_9HYPH</name>
<sequence length="59" mass="6709">MLAGILQHLWVFLPHSVRLFGHSFVRLSTMDSELVVKATDFKHTKCKKGKMSRIRAALA</sequence>
<accession>A0A370KEG4</accession>
<dbReference type="AlphaFoldDB" id="A0A370KEG4"/>
<reference evidence="1 2" key="1">
    <citation type="submission" date="2017-03" db="EMBL/GenBank/DDBJ databases">
        <title>Genome analysis of Rhizobial strains effectives or ineffectives for nitrogen fixation isolated from bean seeds.</title>
        <authorList>
            <person name="Peralta H."/>
            <person name="Aguilar-Vera A."/>
            <person name="Mora Y."/>
            <person name="Vargas-Lagunas C."/>
            <person name="Girard L."/>
            <person name="Mora J."/>
        </authorList>
    </citation>
    <scope>NUCLEOTIDE SEQUENCE [LARGE SCALE GENOMIC DNA]</scope>
    <source>
        <strain evidence="1 2">CCGM3</strain>
    </source>
</reference>
<comment type="caution">
    <text evidence="1">The sequence shown here is derived from an EMBL/GenBank/DDBJ whole genome shotgun (WGS) entry which is preliminary data.</text>
</comment>
<evidence type="ECO:0000313" key="2">
    <source>
        <dbReference type="Proteomes" id="UP000254939"/>
    </source>
</evidence>
<evidence type="ECO:0000313" key="1">
    <source>
        <dbReference type="EMBL" id="RDJ01954.1"/>
    </source>
</evidence>